<evidence type="ECO:0000256" key="1">
    <source>
        <dbReference type="SAM" id="Phobius"/>
    </source>
</evidence>
<dbReference type="Proteomes" id="UP000008711">
    <property type="component" value="Unassembled WGS sequence"/>
</dbReference>
<evidence type="ECO:0000313" key="2">
    <source>
        <dbReference type="EMBL" id="EDV53512.1"/>
    </source>
</evidence>
<gene>
    <name evidence="2" type="primary">Dere\GG16731</name>
    <name evidence="2" type="ORF">Dere_GG16731</name>
</gene>
<keyword evidence="3" id="KW-1185">Reference proteome</keyword>
<sequence>MHLVFAPFTSCRCRWRWRWRWLCRFGSGHILACVLVCIGVGVNKHMCGWRVGACVLAVLCATNCDLCKFVWLLSQALLSTFC</sequence>
<organism evidence="2 3">
    <name type="scientific">Drosophila erecta</name>
    <name type="common">Fruit fly</name>
    <dbReference type="NCBI Taxonomy" id="7220"/>
    <lineage>
        <taxon>Eukaryota</taxon>
        <taxon>Metazoa</taxon>
        <taxon>Ecdysozoa</taxon>
        <taxon>Arthropoda</taxon>
        <taxon>Hexapoda</taxon>
        <taxon>Insecta</taxon>
        <taxon>Pterygota</taxon>
        <taxon>Neoptera</taxon>
        <taxon>Endopterygota</taxon>
        <taxon>Diptera</taxon>
        <taxon>Brachycera</taxon>
        <taxon>Muscomorpha</taxon>
        <taxon>Ephydroidea</taxon>
        <taxon>Drosophilidae</taxon>
        <taxon>Drosophila</taxon>
        <taxon>Sophophora</taxon>
    </lineage>
</organism>
<dbReference type="EMBL" id="CH954182">
    <property type="protein sequence ID" value="EDV53512.1"/>
    <property type="molecule type" value="Genomic_DNA"/>
</dbReference>
<keyword evidence="1" id="KW-0472">Membrane</keyword>
<dbReference type="AlphaFoldDB" id="B3P642"/>
<accession>B3P642</accession>
<reference evidence="2 3" key="2">
    <citation type="journal article" date="2008" name="Bioinformatics">
        <title>Assembly reconciliation.</title>
        <authorList>
            <person name="Zimin A.V."/>
            <person name="Smith D.R."/>
            <person name="Sutton G."/>
            <person name="Yorke J.A."/>
        </authorList>
    </citation>
    <scope>NUCLEOTIDE SEQUENCE [LARGE SCALE GENOMIC DNA]</scope>
    <source>
        <strain evidence="2 3">TSC#14021-0224.01</strain>
    </source>
</reference>
<keyword evidence="1" id="KW-0812">Transmembrane</keyword>
<protein>
    <submittedName>
        <fullName evidence="2">GG16731</fullName>
    </submittedName>
</protein>
<reference evidence="2 3" key="1">
    <citation type="journal article" date="2007" name="Nature">
        <title>Evolution of genes and genomes on the Drosophila phylogeny.</title>
        <authorList>
            <consortium name="Drosophila 12 Genomes Consortium"/>
            <person name="Clark A.G."/>
            <person name="Eisen M.B."/>
            <person name="Smith D.R."/>
            <person name="Bergman C.M."/>
            <person name="Oliver B."/>
            <person name="Markow T.A."/>
            <person name="Kaufman T.C."/>
            <person name="Kellis M."/>
            <person name="Gelbart W."/>
            <person name="Iyer V.N."/>
            <person name="Pollard D.A."/>
            <person name="Sackton T.B."/>
            <person name="Larracuente A.M."/>
            <person name="Singh N.D."/>
            <person name="Abad J.P."/>
            <person name="Abt D.N."/>
            <person name="Adryan B."/>
            <person name="Aguade M."/>
            <person name="Akashi H."/>
            <person name="Anderson W.W."/>
            <person name="Aquadro C.F."/>
            <person name="Ardell D.H."/>
            <person name="Arguello R."/>
            <person name="Artieri C.G."/>
            <person name="Barbash D.A."/>
            <person name="Barker D."/>
            <person name="Barsanti P."/>
            <person name="Batterham P."/>
            <person name="Batzoglou S."/>
            <person name="Begun D."/>
            <person name="Bhutkar A."/>
            <person name="Blanco E."/>
            <person name="Bosak S.A."/>
            <person name="Bradley R.K."/>
            <person name="Brand A.D."/>
            <person name="Brent M.R."/>
            <person name="Brooks A.N."/>
            <person name="Brown R.H."/>
            <person name="Butlin R.K."/>
            <person name="Caggese C."/>
            <person name="Calvi B.R."/>
            <person name="Bernardo de Carvalho A."/>
            <person name="Caspi A."/>
            <person name="Castrezana S."/>
            <person name="Celniker S.E."/>
            <person name="Chang J.L."/>
            <person name="Chapple C."/>
            <person name="Chatterji S."/>
            <person name="Chinwalla A."/>
            <person name="Civetta A."/>
            <person name="Clifton S.W."/>
            <person name="Comeron J.M."/>
            <person name="Costello J.C."/>
            <person name="Coyne J.A."/>
            <person name="Daub J."/>
            <person name="David R.G."/>
            <person name="Delcher A.L."/>
            <person name="Delehaunty K."/>
            <person name="Do C.B."/>
            <person name="Ebling H."/>
            <person name="Edwards K."/>
            <person name="Eickbush T."/>
            <person name="Evans J.D."/>
            <person name="Filipski A."/>
            <person name="Findeiss S."/>
            <person name="Freyhult E."/>
            <person name="Fulton L."/>
            <person name="Fulton R."/>
            <person name="Garcia A.C."/>
            <person name="Gardiner A."/>
            <person name="Garfield D.A."/>
            <person name="Garvin B.E."/>
            <person name="Gibson G."/>
            <person name="Gilbert D."/>
            <person name="Gnerre S."/>
            <person name="Godfrey J."/>
            <person name="Good R."/>
            <person name="Gotea V."/>
            <person name="Gravely B."/>
            <person name="Greenberg A.J."/>
            <person name="Griffiths-Jones S."/>
            <person name="Gross S."/>
            <person name="Guigo R."/>
            <person name="Gustafson E.A."/>
            <person name="Haerty W."/>
            <person name="Hahn M.W."/>
            <person name="Halligan D.L."/>
            <person name="Halpern A.L."/>
            <person name="Halter G.M."/>
            <person name="Han M.V."/>
            <person name="Heger A."/>
            <person name="Hillier L."/>
            <person name="Hinrichs A.S."/>
            <person name="Holmes I."/>
            <person name="Hoskins R.A."/>
            <person name="Hubisz M.J."/>
            <person name="Hultmark D."/>
            <person name="Huntley M.A."/>
            <person name="Jaffe D.B."/>
            <person name="Jagadeeshan S."/>
            <person name="Jeck W.R."/>
            <person name="Johnson J."/>
            <person name="Jones C.D."/>
            <person name="Jordan W.C."/>
            <person name="Karpen G.H."/>
            <person name="Kataoka E."/>
            <person name="Keightley P.D."/>
            <person name="Kheradpour P."/>
            <person name="Kirkness E.F."/>
            <person name="Koerich L.B."/>
            <person name="Kristiansen K."/>
            <person name="Kudrna D."/>
            <person name="Kulathinal R.J."/>
            <person name="Kumar S."/>
            <person name="Kwok R."/>
            <person name="Lander E."/>
            <person name="Langley C.H."/>
            <person name="Lapoint R."/>
            <person name="Lazzaro B.P."/>
            <person name="Lee S.J."/>
            <person name="Levesque L."/>
            <person name="Li R."/>
            <person name="Lin C.F."/>
            <person name="Lin M.F."/>
            <person name="Lindblad-Toh K."/>
            <person name="Llopart A."/>
            <person name="Long M."/>
            <person name="Low L."/>
            <person name="Lozovsky E."/>
            <person name="Lu J."/>
            <person name="Luo M."/>
            <person name="Machado C.A."/>
            <person name="Makalowski W."/>
            <person name="Marzo M."/>
            <person name="Matsuda M."/>
            <person name="Matzkin L."/>
            <person name="McAllister B."/>
            <person name="McBride C.S."/>
            <person name="McKernan B."/>
            <person name="McKernan K."/>
            <person name="Mendez-Lago M."/>
            <person name="Minx P."/>
            <person name="Mollenhauer M.U."/>
            <person name="Montooth K."/>
            <person name="Mount S.M."/>
            <person name="Mu X."/>
            <person name="Myers E."/>
            <person name="Negre B."/>
            <person name="Newfeld S."/>
            <person name="Nielsen R."/>
            <person name="Noor M.A."/>
            <person name="O'Grady P."/>
            <person name="Pachter L."/>
            <person name="Papaceit M."/>
            <person name="Parisi M.J."/>
            <person name="Parisi M."/>
            <person name="Parts L."/>
            <person name="Pedersen J.S."/>
            <person name="Pesole G."/>
            <person name="Phillippy A.M."/>
            <person name="Ponting C.P."/>
            <person name="Pop M."/>
            <person name="Porcelli D."/>
            <person name="Powell J.R."/>
            <person name="Prohaska S."/>
            <person name="Pruitt K."/>
            <person name="Puig M."/>
            <person name="Quesneville H."/>
            <person name="Ram K.R."/>
            <person name="Rand D."/>
            <person name="Rasmussen M.D."/>
            <person name="Reed L.K."/>
            <person name="Reenan R."/>
            <person name="Reily A."/>
            <person name="Remington K.A."/>
            <person name="Rieger T.T."/>
            <person name="Ritchie M.G."/>
            <person name="Robin C."/>
            <person name="Rogers Y.H."/>
            <person name="Rohde C."/>
            <person name="Rozas J."/>
            <person name="Rubenfield M.J."/>
            <person name="Ruiz A."/>
            <person name="Russo S."/>
            <person name="Salzberg S.L."/>
            <person name="Sanchez-Gracia A."/>
            <person name="Saranga D.J."/>
            <person name="Sato H."/>
            <person name="Schaeffer S.W."/>
            <person name="Schatz M.C."/>
            <person name="Schlenke T."/>
            <person name="Schwartz R."/>
            <person name="Segarra C."/>
            <person name="Singh R.S."/>
            <person name="Sirot L."/>
            <person name="Sirota M."/>
            <person name="Sisneros N.B."/>
            <person name="Smith C.D."/>
            <person name="Smith T.F."/>
            <person name="Spieth J."/>
            <person name="Stage D.E."/>
            <person name="Stark A."/>
            <person name="Stephan W."/>
            <person name="Strausberg R.L."/>
            <person name="Strempel S."/>
            <person name="Sturgill D."/>
            <person name="Sutton G."/>
            <person name="Sutton G.G."/>
            <person name="Tao W."/>
            <person name="Teichmann S."/>
            <person name="Tobari Y.N."/>
            <person name="Tomimura Y."/>
            <person name="Tsolas J.M."/>
            <person name="Valente V.L."/>
            <person name="Venter E."/>
            <person name="Venter J.C."/>
            <person name="Vicario S."/>
            <person name="Vieira F.G."/>
            <person name="Vilella A.J."/>
            <person name="Villasante A."/>
            <person name="Walenz B."/>
            <person name="Wang J."/>
            <person name="Wasserman M."/>
            <person name="Watts T."/>
            <person name="Wilson D."/>
            <person name="Wilson R.K."/>
            <person name="Wing R.A."/>
            <person name="Wolfner M.F."/>
            <person name="Wong A."/>
            <person name="Wong G.K."/>
            <person name="Wu C.I."/>
            <person name="Wu G."/>
            <person name="Yamamoto D."/>
            <person name="Yang H.P."/>
            <person name="Yang S.P."/>
            <person name="Yorke J.A."/>
            <person name="Yoshida K."/>
            <person name="Zdobnov E."/>
            <person name="Zhang P."/>
            <person name="Zhang Y."/>
            <person name="Zimin A.V."/>
            <person name="Baldwin J."/>
            <person name="Abdouelleil A."/>
            <person name="Abdulkadir J."/>
            <person name="Abebe A."/>
            <person name="Abera B."/>
            <person name="Abreu J."/>
            <person name="Acer S.C."/>
            <person name="Aftuck L."/>
            <person name="Alexander A."/>
            <person name="An P."/>
            <person name="Anderson E."/>
            <person name="Anderson S."/>
            <person name="Arachi H."/>
            <person name="Azer M."/>
            <person name="Bachantsang P."/>
            <person name="Barry A."/>
            <person name="Bayul T."/>
            <person name="Berlin A."/>
            <person name="Bessette D."/>
            <person name="Bloom T."/>
            <person name="Blye J."/>
            <person name="Boguslavskiy L."/>
            <person name="Bonnet C."/>
            <person name="Boukhgalter B."/>
            <person name="Bourzgui I."/>
            <person name="Brown A."/>
            <person name="Cahill P."/>
            <person name="Channer S."/>
            <person name="Cheshatsang Y."/>
            <person name="Chuda L."/>
            <person name="Citroen M."/>
            <person name="Collymore A."/>
            <person name="Cooke P."/>
            <person name="Costello M."/>
            <person name="D'Aco K."/>
            <person name="Daza R."/>
            <person name="De Haan G."/>
            <person name="DeGray S."/>
            <person name="DeMaso C."/>
            <person name="Dhargay N."/>
            <person name="Dooley K."/>
            <person name="Dooley E."/>
            <person name="Doricent M."/>
            <person name="Dorje P."/>
            <person name="Dorjee K."/>
            <person name="Dupes A."/>
            <person name="Elong R."/>
            <person name="Falk J."/>
            <person name="Farina A."/>
            <person name="Faro S."/>
            <person name="Ferguson D."/>
            <person name="Fisher S."/>
            <person name="Foley C.D."/>
            <person name="Franke A."/>
            <person name="Friedrich D."/>
            <person name="Gadbois L."/>
            <person name="Gearin G."/>
            <person name="Gearin C.R."/>
            <person name="Giannoukos G."/>
            <person name="Goode T."/>
            <person name="Graham J."/>
            <person name="Grandbois E."/>
            <person name="Grewal S."/>
            <person name="Gyaltsen K."/>
            <person name="Hafez N."/>
            <person name="Hagos B."/>
            <person name="Hall J."/>
            <person name="Henson C."/>
            <person name="Hollinger A."/>
            <person name="Honan T."/>
            <person name="Huard M.D."/>
            <person name="Hughes L."/>
            <person name="Hurhula B."/>
            <person name="Husby M.E."/>
            <person name="Kamat A."/>
            <person name="Kanga B."/>
            <person name="Kashin S."/>
            <person name="Khazanovich D."/>
            <person name="Kisner P."/>
            <person name="Lance K."/>
            <person name="Lara M."/>
            <person name="Lee W."/>
            <person name="Lennon N."/>
            <person name="Letendre F."/>
            <person name="LeVine R."/>
            <person name="Lipovsky A."/>
            <person name="Liu X."/>
            <person name="Liu J."/>
            <person name="Liu S."/>
            <person name="Lokyitsang T."/>
            <person name="Lokyitsang Y."/>
            <person name="Lubonja R."/>
            <person name="Lui A."/>
            <person name="MacDonald P."/>
            <person name="Magnisalis V."/>
            <person name="Maru K."/>
            <person name="Matthews C."/>
            <person name="McCusker W."/>
            <person name="McDonough S."/>
            <person name="Mehta T."/>
            <person name="Meldrim J."/>
            <person name="Meneus L."/>
            <person name="Mihai O."/>
            <person name="Mihalev A."/>
            <person name="Mihova T."/>
            <person name="Mittelman R."/>
            <person name="Mlenga V."/>
            <person name="Montmayeur A."/>
            <person name="Mulrain L."/>
            <person name="Navidi A."/>
            <person name="Naylor J."/>
            <person name="Negash T."/>
            <person name="Nguyen T."/>
            <person name="Nguyen N."/>
            <person name="Nicol R."/>
            <person name="Norbu C."/>
            <person name="Norbu N."/>
            <person name="Novod N."/>
            <person name="O'Neill B."/>
            <person name="Osman S."/>
            <person name="Markiewicz E."/>
            <person name="Oyono O.L."/>
            <person name="Patti C."/>
            <person name="Phunkhang P."/>
            <person name="Pierre F."/>
            <person name="Priest M."/>
            <person name="Raghuraman S."/>
            <person name="Rege F."/>
            <person name="Reyes R."/>
            <person name="Rise C."/>
            <person name="Rogov P."/>
            <person name="Ross K."/>
            <person name="Ryan E."/>
            <person name="Settipalli S."/>
            <person name="Shea T."/>
            <person name="Sherpa N."/>
            <person name="Shi L."/>
            <person name="Shih D."/>
            <person name="Sparrow T."/>
            <person name="Spaulding J."/>
            <person name="Stalker J."/>
            <person name="Stange-Thomann N."/>
            <person name="Stavropoulos S."/>
            <person name="Stone C."/>
            <person name="Strader C."/>
            <person name="Tesfaye S."/>
            <person name="Thomson T."/>
            <person name="Thoulutsang Y."/>
            <person name="Thoulutsang D."/>
            <person name="Topham K."/>
            <person name="Topping I."/>
            <person name="Tsamla T."/>
            <person name="Vassiliev H."/>
            <person name="Vo A."/>
            <person name="Wangchuk T."/>
            <person name="Wangdi T."/>
            <person name="Weiand M."/>
            <person name="Wilkinson J."/>
            <person name="Wilson A."/>
            <person name="Yadav S."/>
            <person name="Young G."/>
            <person name="Yu Q."/>
            <person name="Zembek L."/>
            <person name="Zhong D."/>
            <person name="Zimmer A."/>
            <person name="Zwirko Z."/>
            <person name="Jaffe D.B."/>
            <person name="Alvarez P."/>
            <person name="Brockman W."/>
            <person name="Butler J."/>
            <person name="Chin C."/>
            <person name="Gnerre S."/>
            <person name="Grabherr M."/>
            <person name="Kleber M."/>
            <person name="Mauceli E."/>
            <person name="MacCallum I."/>
        </authorList>
    </citation>
    <scope>NUCLEOTIDE SEQUENCE [LARGE SCALE GENOMIC DNA]</scope>
    <source>
        <strain evidence="2 3">TSC#14021-0224.01</strain>
    </source>
</reference>
<name>B3P642_DROER</name>
<proteinExistence type="predicted"/>
<evidence type="ECO:0000313" key="3">
    <source>
        <dbReference type="Proteomes" id="UP000008711"/>
    </source>
</evidence>
<feature type="transmembrane region" description="Helical" evidence="1">
    <location>
        <begin position="21"/>
        <end position="42"/>
    </location>
</feature>
<dbReference type="HOGENOM" id="CLU_2760512_0_0_1"/>
<keyword evidence="1" id="KW-1133">Transmembrane helix</keyword>